<dbReference type="AlphaFoldDB" id="A0A9J5W042"/>
<gene>
    <name evidence="1" type="ORF">H5410_064216</name>
</gene>
<dbReference type="EMBL" id="JACXVP010000050">
    <property type="protein sequence ID" value="KAG5568762.1"/>
    <property type="molecule type" value="Genomic_DNA"/>
</dbReference>
<sequence>MEMEVNKLHGYPKRNSMLMYATICKAVTHIDKSTISSMIIASDLPGQLDDEVGAIYALNFSKSKLEKLKTLELDDDIQEKIYSFYILGFNRHDDSASYATEDVSNPSHLVRFNKIRIHAANVMVILVIANMMNFTSCNPQQDMNMFTIALTRIELLS</sequence>
<comment type="caution">
    <text evidence="1">The sequence shown here is derived from an EMBL/GenBank/DDBJ whole genome shotgun (WGS) entry which is preliminary data.</text>
</comment>
<dbReference type="Proteomes" id="UP000824120">
    <property type="component" value="Unassembled WGS sequence"/>
</dbReference>
<name>A0A9J5W042_SOLCO</name>
<accession>A0A9J5W042</accession>
<proteinExistence type="predicted"/>
<reference evidence="1" key="1">
    <citation type="submission" date="2020-09" db="EMBL/GenBank/DDBJ databases">
        <title>De no assembly of potato wild relative species, Solanum commersonii.</title>
        <authorList>
            <person name="Cho K."/>
        </authorList>
    </citation>
    <scope>NUCLEOTIDE SEQUENCE</scope>
    <source>
        <strain evidence="1">LZ3.2</strain>
        <tissue evidence="1">Leaf</tissue>
    </source>
</reference>
<keyword evidence="2" id="KW-1185">Reference proteome</keyword>
<organism evidence="1 2">
    <name type="scientific">Solanum commersonii</name>
    <name type="common">Commerson's wild potato</name>
    <name type="synonym">Commerson's nightshade</name>
    <dbReference type="NCBI Taxonomy" id="4109"/>
    <lineage>
        <taxon>Eukaryota</taxon>
        <taxon>Viridiplantae</taxon>
        <taxon>Streptophyta</taxon>
        <taxon>Embryophyta</taxon>
        <taxon>Tracheophyta</taxon>
        <taxon>Spermatophyta</taxon>
        <taxon>Magnoliopsida</taxon>
        <taxon>eudicotyledons</taxon>
        <taxon>Gunneridae</taxon>
        <taxon>Pentapetalae</taxon>
        <taxon>asterids</taxon>
        <taxon>lamiids</taxon>
        <taxon>Solanales</taxon>
        <taxon>Solanaceae</taxon>
        <taxon>Solanoideae</taxon>
        <taxon>Solaneae</taxon>
        <taxon>Solanum</taxon>
    </lineage>
</organism>
<protein>
    <submittedName>
        <fullName evidence="1">Uncharacterized protein</fullName>
    </submittedName>
</protein>
<evidence type="ECO:0000313" key="2">
    <source>
        <dbReference type="Proteomes" id="UP000824120"/>
    </source>
</evidence>
<evidence type="ECO:0000313" key="1">
    <source>
        <dbReference type="EMBL" id="KAG5568762.1"/>
    </source>
</evidence>